<dbReference type="AlphaFoldDB" id="D3AZT9"/>
<evidence type="ECO:0000313" key="3">
    <source>
        <dbReference type="Proteomes" id="UP000001396"/>
    </source>
</evidence>
<name>D3AZT9_HETP5</name>
<feature type="compositionally biased region" description="Acidic residues" evidence="1">
    <location>
        <begin position="519"/>
        <end position="537"/>
    </location>
</feature>
<dbReference type="InterPro" id="IPR036770">
    <property type="entry name" value="Ankyrin_rpt-contain_sf"/>
</dbReference>
<proteinExistence type="predicted"/>
<dbReference type="RefSeq" id="XP_020436676.1">
    <property type="nucleotide sequence ID" value="XM_020572559.1"/>
</dbReference>
<dbReference type="Proteomes" id="UP000001396">
    <property type="component" value="Unassembled WGS sequence"/>
</dbReference>
<dbReference type="Gene3D" id="1.25.40.20">
    <property type="entry name" value="Ankyrin repeat-containing domain"/>
    <property type="match status" value="2"/>
</dbReference>
<dbReference type="InParanoid" id="D3AZT9"/>
<feature type="region of interest" description="Disordered" evidence="1">
    <location>
        <begin position="507"/>
        <end position="537"/>
    </location>
</feature>
<gene>
    <name evidence="2" type="ORF">PPL_01552</name>
</gene>
<dbReference type="PANTHER" id="PTHR46586:SF3">
    <property type="entry name" value="ANKYRIN REPEAT-CONTAINING PROTEIN"/>
    <property type="match status" value="1"/>
</dbReference>
<evidence type="ECO:0000256" key="1">
    <source>
        <dbReference type="SAM" id="MobiDB-lite"/>
    </source>
</evidence>
<sequence>MDNLFKNIINNLVIRNKIFEYVENDSICDCAFHHGWSVIENDPYLLIQYNFIDILLNQYFTKNENILTDLPQRYRTSSELAAEQPIERFIIRAINYNRLSVLKFLFDTRKLVLVSFKYINVWISYAAQRGYLEIVQYLYQHPQFKVYLNEKHNNRTFYEASKSKNIQLIEWLSKNVELSAKPISFNSSPIECATQFGNSEMVKWLALNRPMDSKEQVVELCIGGNKLDILEWLDSHGFIDRNMKSINLEFVIEDMKVETIQWVLDSDYHIKFGQRTFSFAVSKGLLDFIKWMDQRDKSLVGKQDLHIVINSYQFETIKWLHVNNYFIENAPPLSILRTPDSKLPTTLPLEIVRWVHENRTEGFSEYFFECAAMFSLEIVMFLHSIGHGRVMSMALEYAARYQKLDIVQFLHSNTPNILRALKFHNIIGRAGLDVVKFIHNNRTERCWTTLCVDKASKNGEFEVVKFLIENRTEGCTQKAIRYSKYFEYDEITNYLLDHKLCEDEPSDDDFDINSLENTSIDEDEDGSDYTEDEDEDF</sequence>
<evidence type="ECO:0008006" key="4">
    <source>
        <dbReference type="Google" id="ProtNLM"/>
    </source>
</evidence>
<evidence type="ECO:0000313" key="2">
    <source>
        <dbReference type="EMBL" id="EFA84563.1"/>
    </source>
</evidence>
<protein>
    <recommendedName>
        <fullName evidence="4">Ankyrin repeat protein</fullName>
    </recommendedName>
</protein>
<dbReference type="GeneID" id="31357081"/>
<dbReference type="PANTHER" id="PTHR46586">
    <property type="entry name" value="ANKYRIN REPEAT-CONTAINING PROTEIN"/>
    <property type="match status" value="1"/>
</dbReference>
<reference evidence="2 3" key="1">
    <citation type="journal article" date="2011" name="Genome Res.">
        <title>Phylogeny-wide analysis of social amoeba genomes highlights ancient origins for complex intercellular communication.</title>
        <authorList>
            <person name="Heidel A.J."/>
            <person name="Lawal H.M."/>
            <person name="Felder M."/>
            <person name="Schilde C."/>
            <person name="Helps N.R."/>
            <person name="Tunggal B."/>
            <person name="Rivero F."/>
            <person name="John U."/>
            <person name="Schleicher M."/>
            <person name="Eichinger L."/>
            <person name="Platzer M."/>
            <person name="Noegel A.A."/>
            <person name="Schaap P."/>
            <person name="Gloeckner G."/>
        </authorList>
    </citation>
    <scope>NUCLEOTIDE SEQUENCE [LARGE SCALE GENOMIC DNA]</scope>
    <source>
        <strain evidence="3">ATCC 26659 / Pp 5 / PN500</strain>
    </source>
</reference>
<dbReference type="InterPro" id="IPR052050">
    <property type="entry name" value="SecEffector_AnkRepeat"/>
</dbReference>
<dbReference type="EMBL" id="ADBJ01000008">
    <property type="protein sequence ID" value="EFA84563.1"/>
    <property type="molecule type" value="Genomic_DNA"/>
</dbReference>
<keyword evidence="3" id="KW-1185">Reference proteome</keyword>
<comment type="caution">
    <text evidence="2">The sequence shown here is derived from an EMBL/GenBank/DDBJ whole genome shotgun (WGS) entry which is preliminary data.</text>
</comment>
<dbReference type="SUPFAM" id="SSF48403">
    <property type="entry name" value="Ankyrin repeat"/>
    <property type="match status" value="1"/>
</dbReference>
<organism evidence="2 3">
    <name type="scientific">Heterostelium pallidum (strain ATCC 26659 / Pp 5 / PN500)</name>
    <name type="common">Cellular slime mold</name>
    <name type="synonym">Polysphondylium pallidum</name>
    <dbReference type="NCBI Taxonomy" id="670386"/>
    <lineage>
        <taxon>Eukaryota</taxon>
        <taxon>Amoebozoa</taxon>
        <taxon>Evosea</taxon>
        <taxon>Eumycetozoa</taxon>
        <taxon>Dictyostelia</taxon>
        <taxon>Acytosteliales</taxon>
        <taxon>Acytosteliaceae</taxon>
        <taxon>Heterostelium</taxon>
    </lineage>
</organism>
<accession>D3AZT9</accession>